<evidence type="ECO:0000313" key="1">
    <source>
        <dbReference type="EMBL" id="CAG6758911.1"/>
    </source>
</evidence>
<name>A0A8D9A4Y1_9HEMI</name>
<dbReference type="AlphaFoldDB" id="A0A8D9A4Y1"/>
<protein>
    <submittedName>
        <fullName evidence="1">Uncharacterized protein</fullName>
    </submittedName>
</protein>
<proteinExistence type="predicted"/>
<dbReference type="EMBL" id="HBUF01551036">
    <property type="protein sequence ID" value="CAG6758911.1"/>
    <property type="molecule type" value="Transcribed_RNA"/>
</dbReference>
<organism evidence="1">
    <name type="scientific">Cacopsylla melanoneura</name>
    <dbReference type="NCBI Taxonomy" id="428564"/>
    <lineage>
        <taxon>Eukaryota</taxon>
        <taxon>Metazoa</taxon>
        <taxon>Ecdysozoa</taxon>
        <taxon>Arthropoda</taxon>
        <taxon>Hexapoda</taxon>
        <taxon>Insecta</taxon>
        <taxon>Pterygota</taxon>
        <taxon>Neoptera</taxon>
        <taxon>Paraneoptera</taxon>
        <taxon>Hemiptera</taxon>
        <taxon>Sternorrhyncha</taxon>
        <taxon>Psylloidea</taxon>
        <taxon>Psyllidae</taxon>
        <taxon>Psyllinae</taxon>
        <taxon>Cacopsylla</taxon>
    </lineage>
</organism>
<reference evidence="1" key="1">
    <citation type="submission" date="2021-05" db="EMBL/GenBank/DDBJ databases">
        <authorList>
            <person name="Alioto T."/>
            <person name="Alioto T."/>
            <person name="Gomez Garrido J."/>
        </authorList>
    </citation>
    <scope>NUCLEOTIDE SEQUENCE</scope>
</reference>
<accession>A0A8D9A4Y1</accession>
<sequence>MAKRSLRAPTSSKCSLNQSHSLHLNILHLHSYQYRPSILYLSFHGASYIYVSPISMLVDLVCTFQEPSPVPTNRSVPIPSPVPTNSSVPSPVPCRLLVFKFHRFLAEMDSKPFWYSNSTDT</sequence>